<dbReference type="InterPro" id="IPR002528">
    <property type="entry name" value="MATE_fam"/>
</dbReference>
<gene>
    <name evidence="7" type="ORF">PGLA1383_LOCUS36274</name>
</gene>
<name>A0A813FW36_POLGL</name>
<feature type="transmembrane region" description="Helical" evidence="6">
    <location>
        <begin position="135"/>
        <end position="165"/>
    </location>
</feature>
<accession>A0A813FW36</accession>
<evidence type="ECO:0000256" key="6">
    <source>
        <dbReference type="SAM" id="Phobius"/>
    </source>
</evidence>
<organism evidence="7 8">
    <name type="scientific">Polarella glacialis</name>
    <name type="common">Dinoflagellate</name>
    <dbReference type="NCBI Taxonomy" id="89957"/>
    <lineage>
        <taxon>Eukaryota</taxon>
        <taxon>Sar</taxon>
        <taxon>Alveolata</taxon>
        <taxon>Dinophyceae</taxon>
        <taxon>Suessiales</taxon>
        <taxon>Suessiaceae</taxon>
        <taxon>Polarella</taxon>
    </lineage>
</organism>
<dbReference type="Proteomes" id="UP000654075">
    <property type="component" value="Unassembled WGS sequence"/>
</dbReference>
<evidence type="ECO:0000256" key="5">
    <source>
        <dbReference type="ARBA" id="ARBA00023136"/>
    </source>
</evidence>
<evidence type="ECO:0000256" key="2">
    <source>
        <dbReference type="ARBA" id="ARBA00010199"/>
    </source>
</evidence>
<evidence type="ECO:0008006" key="9">
    <source>
        <dbReference type="Google" id="ProtNLM"/>
    </source>
</evidence>
<evidence type="ECO:0000256" key="1">
    <source>
        <dbReference type="ARBA" id="ARBA00004141"/>
    </source>
</evidence>
<dbReference type="AlphaFoldDB" id="A0A813FW36"/>
<comment type="similarity">
    <text evidence="2">Belongs to the multi antimicrobial extrusion (MATE) (TC 2.A.66.1) family.</text>
</comment>
<protein>
    <recommendedName>
        <fullName evidence="9">Protein DETOXIFICATION</fullName>
    </recommendedName>
</protein>
<evidence type="ECO:0000313" key="8">
    <source>
        <dbReference type="Proteomes" id="UP000654075"/>
    </source>
</evidence>
<feature type="transmembrane region" description="Helical" evidence="6">
    <location>
        <begin position="186"/>
        <end position="208"/>
    </location>
</feature>
<dbReference type="PANTHER" id="PTHR42893:SF46">
    <property type="entry name" value="PROTEIN DETOXIFICATION 44, CHLOROPLASTIC"/>
    <property type="match status" value="1"/>
</dbReference>
<keyword evidence="5 6" id="KW-0472">Membrane</keyword>
<comment type="subcellular location">
    <subcellularLocation>
        <location evidence="1">Membrane</location>
        <topology evidence="1">Multi-pass membrane protein</topology>
    </subcellularLocation>
</comment>
<proteinExistence type="inferred from homology"/>
<dbReference type="EMBL" id="CAJNNV010026628">
    <property type="protein sequence ID" value="CAE8618670.1"/>
    <property type="molecule type" value="Genomic_DNA"/>
</dbReference>
<feature type="non-terminal residue" evidence="7">
    <location>
        <position position="457"/>
    </location>
</feature>
<dbReference type="PANTHER" id="PTHR42893">
    <property type="entry name" value="PROTEIN DETOXIFICATION 44, CHLOROPLASTIC-RELATED"/>
    <property type="match status" value="1"/>
</dbReference>
<comment type="caution">
    <text evidence="7">The sequence shown here is derived from an EMBL/GenBank/DDBJ whole genome shotgun (WGS) entry which is preliminary data.</text>
</comment>
<dbReference type="InterPro" id="IPR044644">
    <property type="entry name" value="DinF-like"/>
</dbReference>
<keyword evidence="4 6" id="KW-1133">Transmembrane helix</keyword>
<reference evidence="7" key="1">
    <citation type="submission" date="2021-02" db="EMBL/GenBank/DDBJ databases">
        <authorList>
            <person name="Dougan E. K."/>
            <person name="Rhodes N."/>
            <person name="Thang M."/>
            <person name="Chan C."/>
        </authorList>
    </citation>
    <scope>NUCLEOTIDE SEQUENCE</scope>
</reference>
<feature type="transmembrane region" description="Helical" evidence="6">
    <location>
        <begin position="421"/>
        <end position="447"/>
    </location>
</feature>
<sequence>MSAQRWPSSGSRAHCLPRPALPTCGYRPEWSSEGAAAAGTFVLWPAEAALLAAAGSGYASRRRGAVVGLPNRRRIRCVQLRAVSETSEDHDKADGMGQLDGQIMALALPALVALCAEPLLSILDTGFVGRLPNAAIALGGVGIATSIFDFVFRCYNFLCVVLVPLVARAVVAKQRGDPNAEDPADITGRVIGLAATLGFLTWATLALAGPTALQLAGAAPESPLGQAAAGYLSIRATALPASLVNTVAIGAFRGQLDTTTPLGIILGQTIADFLGDAVLVFGVPSLGIPAMGAEGAALATAISVWLSCGAFCFILTRRGLVSWSAAASWPLTLREMQPLVTGGFSQLVRTLALQAVLLEFLRTVVSLDLSGLAAAVHQIGIRTWFFALFALDSVAVAAQGLLPTALERGGRREARAVATRLLQWGFGGGLVMAALLVLGSGVIPGVFTDDAVVQNGS</sequence>
<feature type="transmembrane region" description="Helical" evidence="6">
    <location>
        <begin position="228"/>
        <end position="252"/>
    </location>
</feature>
<evidence type="ECO:0000313" key="7">
    <source>
        <dbReference type="EMBL" id="CAE8618670.1"/>
    </source>
</evidence>
<dbReference type="OMA" id="RIWGAPF"/>
<dbReference type="GO" id="GO:0016020">
    <property type="term" value="C:membrane"/>
    <property type="evidence" value="ECO:0007669"/>
    <property type="project" value="UniProtKB-SubCell"/>
</dbReference>
<feature type="transmembrane region" description="Helical" evidence="6">
    <location>
        <begin position="295"/>
        <end position="315"/>
    </location>
</feature>
<dbReference type="Pfam" id="PF01554">
    <property type="entry name" value="MatE"/>
    <property type="match status" value="1"/>
</dbReference>
<evidence type="ECO:0000256" key="3">
    <source>
        <dbReference type="ARBA" id="ARBA00022692"/>
    </source>
</evidence>
<dbReference type="NCBIfam" id="TIGR00797">
    <property type="entry name" value="matE"/>
    <property type="match status" value="1"/>
</dbReference>
<keyword evidence="8" id="KW-1185">Reference proteome</keyword>
<feature type="transmembrane region" description="Helical" evidence="6">
    <location>
        <begin position="103"/>
        <end position="123"/>
    </location>
</feature>
<dbReference type="GO" id="GO:0015297">
    <property type="term" value="F:antiporter activity"/>
    <property type="evidence" value="ECO:0007669"/>
    <property type="project" value="InterPro"/>
</dbReference>
<dbReference type="GO" id="GO:0042910">
    <property type="term" value="F:xenobiotic transmembrane transporter activity"/>
    <property type="evidence" value="ECO:0007669"/>
    <property type="project" value="InterPro"/>
</dbReference>
<evidence type="ECO:0000256" key="4">
    <source>
        <dbReference type="ARBA" id="ARBA00022989"/>
    </source>
</evidence>
<dbReference type="OrthoDB" id="416957at2759"/>
<feature type="transmembrane region" description="Helical" evidence="6">
    <location>
        <begin position="264"/>
        <end position="283"/>
    </location>
</feature>
<keyword evidence="3 6" id="KW-0812">Transmembrane</keyword>